<name>A0AAJ0F773_9PEZI</name>
<dbReference type="GO" id="GO:0005634">
    <property type="term" value="C:nucleus"/>
    <property type="evidence" value="ECO:0007669"/>
    <property type="project" value="UniProtKB-SubCell"/>
</dbReference>
<evidence type="ECO:0000259" key="12">
    <source>
        <dbReference type="PROSITE" id="PS50157"/>
    </source>
</evidence>
<feature type="compositionally biased region" description="Low complexity" evidence="11">
    <location>
        <begin position="330"/>
        <end position="361"/>
    </location>
</feature>
<protein>
    <submittedName>
        <fullName evidence="13">Zinc-responsive transcriptional regulator ZAP1</fullName>
    </submittedName>
</protein>
<dbReference type="InterPro" id="IPR013087">
    <property type="entry name" value="Znf_C2H2_type"/>
</dbReference>
<keyword evidence="2" id="KW-0479">Metal-binding</keyword>
<evidence type="ECO:0000313" key="14">
    <source>
        <dbReference type="Proteomes" id="UP001239445"/>
    </source>
</evidence>
<evidence type="ECO:0000256" key="2">
    <source>
        <dbReference type="ARBA" id="ARBA00022723"/>
    </source>
</evidence>
<sequence>MDGSFAPSYYPDDRNAVHRQSQSGGLGPIPISFSAMDLSQLPTQPAMSRLSGGAGASHDDLCLDQCTTVGVYNPSFYNHRGAPASMAPQWPTYLQTTTNLASVNYSQDIHQAMPFRPGISVPYQPWYGQRQPDRLPDDDSSSALSCCDSQCTMTGKCSNIACANKADACTDQTCPERSTGVPAEVVDGAAALISINHAPEAHNDFLRFRQDDFSFDLSHISGQSWLWPETVNNVATHLLAAHGDPGSSTCTRPCVLDNLANFSNCPMPSVHSLGEYNQFSGPSAQDFVACRAEVHDPENFLEHFNQEHKQFFTANQPLTIPLLNQRQGFSSEDSVSSSPVTPPDSADSTSSNTPSPLTPISNALDVADPKEEEMTPERGMSEISEDGFQIHRCLWREGCGSELCGEGFGSPEELFSHTASVHIKNATKGDQGFRCGWDDCPRSKPDAAGFPQRSKIERHMQTHIDHKPHRCEICQKGFSAKQALNQHMFIHTNQKPLVCEFCQKSFRYPSALTMHLRVHTGEKPLQCDKCGKRFSESSNLSKHKRTHEERGRFTCRVAGCDRHFHRQDQLRRHMKTHVKDEGPVDMLAAKFETVFEGGEQ</sequence>
<evidence type="ECO:0000256" key="7">
    <source>
        <dbReference type="ARBA" id="ARBA00023125"/>
    </source>
</evidence>
<feature type="region of interest" description="Disordered" evidence="11">
    <location>
        <begin position="1"/>
        <end position="24"/>
    </location>
</feature>
<dbReference type="PANTHER" id="PTHR23235:SF142">
    <property type="entry name" value="ZINC FINGER PROTEIN 384"/>
    <property type="match status" value="1"/>
</dbReference>
<evidence type="ECO:0000256" key="4">
    <source>
        <dbReference type="ARBA" id="ARBA00022771"/>
    </source>
</evidence>
<dbReference type="Proteomes" id="UP001239445">
    <property type="component" value="Unassembled WGS sequence"/>
</dbReference>
<dbReference type="PROSITE" id="PS50157">
    <property type="entry name" value="ZINC_FINGER_C2H2_2"/>
    <property type="match status" value="4"/>
</dbReference>
<dbReference type="PANTHER" id="PTHR23235">
    <property type="entry name" value="KRUEPPEL-LIKE TRANSCRIPTION FACTOR"/>
    <property type="match status" value="1"/>
</dbReference>
<keyword evidence="14" id="KW-1185">Reference proteome</keyword>
<keyword evidence="6" id="KW-0805">Transcription regulation</keyword>
<dbReference type="PROSITE" id="PS00028">
    <property type="entry name" value="ZINC_FINGER_C2H2_1"/>
    <property type="match status" value="5"/>
</dbReference>
<feature type="domain" description="C2H2-type" evidence="12">
    <location>
        <begin position="469"/>
        <end position="496"/>
    </location>
</feature>
<accession>A0AAJ0F773</accession>
<dbReference type="FunFam" id="3.30.160.60:FF:001289">
    <property type="entry name" value="Zinc finger protein 574"/>
    <property type="match status" value="1"/>
</dbReference>
<evidence type="ECO:0000256" key="8">
    <source>
        <dbReference type="ARBA" id="ARBA00023163"/>
    </source>
</evidence>
<comment type="subcellular location">
    <subcellularLocation>
        <location evidence="1">Nucleus</location>
    </subcellularLocation>
</comment>
<keyword evidence="9" id="KW-0539">Nucleus</keyword>
<dbReference type="Gene3D" id="3.30.160.60">
    <property type="entry name" value="Classic Zinc Finger"/>
    <property type="match status" value="5"/>
</dbReference>
<dbReference type="GO" id="GO:0008270">
    <property type="term" value="F:zinc ion binding"/>
    <property type="evidence" value="ECO:0007669"/>
    <property type="project" value="UniProtKB-KW"/>
</dbReference>
<feature type="domain" description="C2H2-type" evidence="12">
    <location>
        <begin position="553"/>
        <end position="582"/>
    </location>
</feature>
<keyword evidence="8" id="KW-0804">Transcription</keyword>
<evidence type="ECO:0000256" key="11">
    <source>
        <dbReference type="SAM" id="MobiDB-lite"/>
    </source>
</evidence>
<dbReference type="SMART" id="SM00355">
    <property type="entry name" value="ZnF_C2H2"/>
    <property type="match status" value="6"/>
</dbReference>
<evidence type="ECO:0000256" key="9">
    <source>
        <dbReference type="ARBA" id="ARBA00023242"/>
    </source>
</evidence>
<feature type="domain" description="C2H2-type" evidence="12">
    <location>
        <begin position="525"/>
        <end position="552"/>
    </location>
</feature>
<keyword evidence="7" id="KW-0238">DNA-binding</keyword>
<keyword evidence="5" id="KW-0862">Zinc</keyword>
<dbReference type="InterPro" id="IPR036236">
    <property type="entry name" value="Znf_C2H2_sf"/>
</dbReference>
<dbReference type="EMBL" id="MU839830">
    <property type="protein sequence ID" value="KAK1757646.1"/>
    <property type="molecule type" value="Genomic_DNA"/>
</dbReference>
<gene>
    <name evidence="13" type="ORF">QBC47DRAFT_162471</name>
</gene>
<evidence type="ECO:0000256" key="6">
    <source>
        <dbReference type="ARBA" id="ARBA00023015"/>
    </source>
</evidence>
<proteinExistence type="predicted"/>
<keyword evidence="4 10" id="KW-0863">Zinc-finger</keyword>
<evidence type="ECO:0000256" key="5">
    <source>
        <dbReference type="ARBA" id="ARBA00022833"/>
    </source>
</evidence>
<dbReference type="GO" id="GO:0000978">
    <property type="term" value="F:RNA polymerase II cis-regulatory region sequence-specific DNA binding"/>
    <property type="evidence" value="ECO:0007669"/>
    <property type="project" value="TreeGrafter"/>
</dbReference>
<organism evidence="13 14">
    <name type="scientific">Echria macrotheca</name>
    <dbReference type="NCBI Taxonomy" id="438768"/>
    <lineage>
        <taxon>Eukaryota</taxon>
        <taxon>Fungi</taxon>
        <taxon>Dikarya</taxon>
        <taxon>Ascomycota</taxon>
        <taxon>Pezizomycotina</taxon>
        <taxon>Sordariomycetes</taxon>
        <taxon>Sordariomycetidae</taxon>
        <taxon>Sordariales</taxon>
        <taxon>Schizotheciaceae</taxon>
        <taxon>Echria</taxon>
    </lineage>
</organism>
<feature type="domain" description="C2H2-type" evidence="12">
    <location>
        <begin position="497"/>
        <end position="524"/>
    </location>
</feature>
<reference evidence="13" key="1">
    <citation type="submission" date="2023-06" db="EMBL/GenBank/DDBJ databases">
        <title>Genome-scale phylogeny and comparative genomics of the fungal order Sordariales.</title>
        <authorList>
            <consortium name="Lawrence Berkeley National Laboratory"/>
            <person name="Hensen N."/>
            <person name="Bonometti L."/>
            <person name="Westerberg I."/>
            <person name="Brannstrom I.O."/>
            <person name="Guillou S."/>
            <person name="Cros-Aarteil S."/>
            <person name="Calhoun S."/>
            <person name="Haridas S."/>
            <person name="Kuo A."/>
            <person name="Mondo S."/>
            <person name="Pangilinan J."/>
            <person name="Riley R."/>
            <person name="Labutti K."/>
            <person name="Andreopoulos B."/>
            <person name="Lipzen A."/>
            <person name="Chen C."/>
            <person name="Yanf M."/>
            <person name="Daum C."/>
            <person name="Ng V."/>
            <person name="Clum A."/>
            <person name="Steindorff A."/>
            <person name="Ohm R."/>
            <person name="Martin F."/>
            <person name="Silar P."/>
            <person name="Natvig D."/>
            <person name="Lalanne C."/>
            <person name="Gautier V."/>
            <person name="Ament-Velasquez S.L."/>
            <person name="Kruys A."/>
            <person name="Hutchinson M.I."/>
            <person name="Powell A.J."/>
            <person name="Barry K."/>
            <person name="Miller A.N."/>
            <person name="Grigoriev I.V."/>
            <person name="Debuchy R."/>
            <person name="Gladieux P."/>
            <person name="Thoren M.H."/>
            <person name="Johannesson H."/>
        </authorList>
    </citation>
    <scope>NUCLEOTIDE SEQUENCE</scope>
    <source>
        <strain evidence="13">PSN4</strain>
    </source>
</reference>
<evidence type="ECO:0000256" key="1">
    <source>
        <dbReference type="ARBA" id="ARBA00004123"/>
    </source>
</evidence>
<dbReference type="FunFam" id="3.30.160.60:FF:000045">
    <property type="entry name" value="ZFP69 zinc finger protein B"/>
    <property type="match status" value="1"/>
</dbReference>
<dbReference type="FunFam" id="3.30.160.60:FF:000557">
    <property type="entry name" value="zinc finger and SCAN domain-containing protein 29"/>
    <property type="match status" value="1"/>
</dbReference>
<evidence type="ECO:0000313" key="13">
    <source>
        <dbReference type="EMBL" id="KAK1757646.1"/>
    </source>
</evidence>
<dbReference type="GO" id="GO:0000981">
    <property type="term" value="F:DNA-binding transcription factor activity, RNA polymerase II-specific"/>
    <property type="evidence" value="ECO:0007669"/>
    <property type="project" value="TreeGrafter"/>
</dbReference>
<comment type="caution">
    <text evidence="13">The sequence shown here is derived from an EMBL/GenBank/DDBJ whole genome shotgun (WGS) entry which is preliminary data.</text>
</comment>
<dbReference type="SUPFAM" id="SSF57667">
    <property type="entry name" value="beta-beta-alpha zinc fingers"/>
    <property type="match status" value="3"/>
</dbReference>
<dbReference type="AlphaFoldDB" id="A0AAJ0F773"/>
<evidence type="ECO:0000256" key="3">
    <source>
        <dbReference type="ARBA" id="ARBA00022737"/>
    </source>
</evidence>
<dbReference type="Pfam" id="PF00096">
    <property type="entry name" value="zf-C2H2"/>
    <property type="match status" value="4"/>
</dbReference>
<feature type="region of interest" description="Disordered" evidence="11">
    <location>
        <begin position="327"/>
        <end position="381"/>
    </location>
</feature>
<keyword evidence="3" id="KW-0677">Repeat</keyword>
<evidence type="ECO:0000256" key="10">
    <source>
        <dbReference type="PROSITE-ProRule" id="PRU00042"/>
    </source>
</evidence>
<feature type="compositionally biased region" description="Basic and acidic residues" evidence="11">
    <location>
        <begin position="367"/>
        <end position="380"/>
    </location>
</feature>